<dbReference type="STRING" id="1552.A7L45_07320"/>
<dbReference type="RefSeq" id="WP_071612187.1">
    <property type="nucleotide sequence ID" value="NZ_CP015756.1"/>
</dbReference>
<gene>
    <name evidence="2" type="ORF">A7L45_07320</name>
</gene>
<feature type="transmembrane region" description="Helical" evidence="1">
    <location>
        <begin position="74"/>
        <end position="93"/>
    </location>
</feature>
<dbReference type="Proteomes" id="UP000182569">
    <property type="component" value="Chromosome"/>
</dbReference>
<dbReference type="AlphaFoldDB" id="A0A1J0GEY5"/>
<sequence length="103" mass="11478">MNFIADLLSVVVSTVLSTIIFSVILDALNKSVLKLFVPLQNSINNVKEKGLLKVVIFVIGILICVTIKDFLKLNYIGLGILMVFFSSLTDIMFSTRMKKNHNS</sequence>
<keyword evidence="1" id="KW-0472">Membrane</keyword>
<feature type="transmembrane region" description="Helical" evidence="1">
    <location>
        <begin position="50"/>
        <end position="68"/>
    </location>
</feature>
<organism evidence="2 3">
    <name type="scientific">Clostridium estertheticum subsp. estertheticum</name>
    <dbReference type="NCBI Taxonomy" id="1552"/>
    <lineage>
        <taxon>Bacteria</taxon>
        <taxon>Bacillati</taxon>
        <taxon>Bacillota</taxon>
        <taxon>Clostridia</taxon>
        <taxon>Eubacteriales</taxon>
        <taxon>Clostridiaceae</taxon>
        <taxon>Clostridium</taxon>
    </lineage>
</organism>
<protein>
    <submittedName>
        <fullName evidence="2">Uncharacterized protein</fullName>
    </submittedName>
</protein>
<accession>A0A1J0GEY5</accession>
<keyword evidence="1" id="KW-0812">Transmembrane</keyword>
<keyword evidence="1" id="KW-1133">Transmembrane helix</keyword>
<evidence type="ECO:0000313" key="3">
    <source>
        <dbReference type="Proteomes" id="UP000182569"/>
    </source>
</evidence>
<keyword evidence="3" id="KW-1185">Reference proteome</keyword>
<dbReference type="KEGG" id="ceu:A7L45_07320"/>
<evidence type="ECO:0000313" key="2">
    <source>
        <dbReference type="EMBL" id="APC39893.1"/>
    </source>
</evidence>
<proteinExistence type="predicted"/>
<feature type="transmembrane region" description="Helical" evidence="1">
    <location>
        <begin position="6"/>
        <end position="29"/>
    </location>
</feature>
<reference evidence="3" key="1">
    <citation type="journal article" date="2016" name="Front. Microbiol.">
        <title>Complete Genome Sequence of Clostridium estertheticum DSM 8809, a Microbe Identified in Spoiled Vacuum Packed Beef.</title>
        <authorList>
            <person name="Yu Z."/>
            <person name="Gunn L."/>
            <person name="Brennan E."/>
            <person name="Reid R."/>
            <person name="Wall P.G."/>
            <person name="Gaora O.P."/>
            <person name="Hurley D."/>
            <person name="Bolton D."/>
            <person name="Fanning S."/>
        </authorList>
    </citation>
    <scope>NUCLEOTIDE SEQUENCE [LARGE SCALE GENOMIC DNA]</scope>
    <source>
        <strain evidence="3">DSM 8809</strain>
    </source>
</reference>
<name>A0A1J0GEY5_9CLOT</name>
<dbReference type="EMBL" id="CP015756">
    <property type="protein sequence ID" value="APC39893.1"/>
    <property type="molecule type" value="Genomic_DNA"/>
</dbReference>
<evidence type="ECO:0000256" key="1">
    <source>
        <dbReference type="SAM" id="Phobius"/>
    </source>
</evidence>